<accession>A0ACC6JWC1</accession>
<gene>
    <name evidence="1" type="ORF">J2W83_000071</name>
</gene>
<keyword evidence="2" id="KW-1185">Reference proteome</keyword>
<dbReference type="Proteomes" id="UP001259587">
    <property type="component" value="Unassembled WGS sequence"/>
</dbReference>
<evidence type="ECO:0000313" key="1">
    <source>
        <dbReference type="EMBL" id="MDR6710482.1"/>
    </source>
</evidence>
<organism evidence="1 2">
    <name type="scientific">Pseudomonas hunanensis</name>
    <dbReference type="NCBI Taxonomy" id="1247546"/>
    <lineage>
        <taxon>Bacteria</taxon>
        <taxon>Pseudomonadati</taxon>
        <taxon>Pseudomonadota</taxon>
        <taxon>Gammaproteobacteria</taxon>
        <taxon>Pseudomonadales</taxon>
        <taxon>Pseudomonadaceae</taxon>
        <taxon>Pseudomonas</taxon>
    </lineage>
</organism>
<dbReference type="EMBL" id="JAVDTH010000001">
    <property type="protein sequence ID" value="MDR6710482.1"/>
    <property type="molecule type" value="Genomic_DNA"/>
</dbReference>
<sequence>MSGGDALKKRWGIIRVETWRDAFLVQNLLSNVEMPYRASSRCHIGSDAIMALALARDKANAVDAGLWFYFPAKG</sequence>
<name>A0ACC6JWC1_9PSED</name>
<reference evidence="1" key="1">
    <citation type="submission" date="2023-07" db="EMBL/GenBank/DDBJ databases">
        <title>Sorghum-associated microbial communities from plants grown in Nebraska, USA.</title>
        <authorList>
            <person name="Schachtman D."/>
        </authorList>
    </citation>
    <scope>NUCLEOTIDE SEQUENCE</scope>
    <source>
        <strain evidence="1">BE56</strain>
    </source>
</reference>
<comment type="caution">
    <text evidence="1">The sequence shown here is derived from an EMBL/GenBank/DDBJ whole genome shotgun (WGS) entry which is preliminary data.</text>
</comment>
<protein>
    <submittedName>
        <fullName evidence="1">Uncharacterized protein</fullName>
    </submittedName>
</protein>
<evidence type="ECO:0000313" key="2">
    <source>
        <dbReference type="Proteomes" id="UP001259587"/>
    </source>
</evidence>
<proteinExistence type="predicted"/>